<sequence>MTFKLIDQAPESKTIVLLKLYFERVFNYLDAPFLFELWPFPQHFLLELFRHIVIIHFLTITVNLIIPVFAYSFH</sequence>
<reference evidence="2 3" key="1">
    <citation type="journal article" date="2020" name="Front. Microbiol.">
        <title>Single-cell genomics of novel Actinobacteria with the Wood-Ljungdahl pathway discovered in a serpentinizing system.</title>
        <authorList>
            <person name="Merino N."/>
            <person name="Kawai M."/>
            <person name="Boyd E.S."/>
            <person name="Colman D.R."/>
            <person name="McGlynn S.E."/>
            <person name="Nealson K.H."/>
            <person name="Kurokawa K."/>
            <person name="Hongoh Y."/>
        </authorList>
    </citation>
    <scope>NUCLEOTIDE SEQUENCE [LARGE SCALE GENOMIC DNA]</scope>
    <source>
        <strain evidence="2 3">S43</strain>
    </source>
</reference>
<comment type="caution">
    <text evidence="2">The sequence shown here is derived from an EMBL/GenBank/DDBJ whole genome shotgun (WGS) entry which is preliminary data.</text>
</comment>
<name>A0A6V8PUU3_9ACTN</name>
<keyword evidence="1" id="KW-0812">Transmembrane</keyword>
<evidence type="ECO:0000313" key="3">
    <source>
        <dbReference type="Proteomes" id="UP000576480"/>
    </source>
</evidence>
<gene>
    <name evidence="2" type="ORF">HKBW3S43_01453</name>
</gene>
<proteinExistence type="predicted"/>
<accession>A0A6V8PUU3</accession>
<dbReference type="EMBL" id="BLSB01000168">
    <property type="protein sequence ID" value="GFP35664.1"/>
    <property type="molecule type" value="Genomic_DNA"/>
</dbReference>
<keyword evidence="1" id="KW-0472">Membrane</keyword>
<organism evidence="2 3">
    <name type="scientific">Candidatus Hakubella thermalkaliphila</name>
    <dbReference type="NCBI Taxonomy" id="2754717"/>
    <lineage>
        <taxon>Bacteria</taxon>
        <taxon>Bacillati</taxon>
        <taxon>Actinomycetota</taxon>
        <taxon>Actinomycetota incertae sedis</taxon>
        <taxon>Candidatus Hakubellales</taxon>
        <taxon>Candidatus Hakubellaceae</taxon>
        <taxon>Candidatus Hakubella</taxon>
    </lineage>
</organism>
<dbReference type="AlphaFoldDB" id="A0A6V8PUU3"/>
<feature type="transmembrane region" description="Helical" evidence="1">
    <location>
        <begin position="48"/>
        <end position="73"/>
    </location>
</feature>
<evidence type="ECO:0000256" key="1">
    <source>
        <dbReference type="SAM" id="Phobius"/>
    </source>
</evidence>
<keyword evidence="1" id="KW-1133">Transmembrane helix</keyword>
<feature type="non-terminal residue" evidence="2">
    <location>
        <position position="74"/>
    </location>
</feature>
<evidence type="ECO:0000313" key="2">
    <source>
        <dbReference type="EMBL" id="GFP35664.1"/>
    </source>
</evidence>
<protein>
    <submittedName>
        <fullName evidence="2">Uncharacterized protein</fullName>
    </submittedName>
</protein>
<dbReference type="Proteomes" id="UP000576480">
    <property type="component" value="Unassembled WGS sequence"/>
</dbReference>